<reference evidence="1 2" key="1">
    <citation type="submission" date="2019-08" db="EMBL/GenBank/DDBJ databases">
        <authorList>
            <person name="Peeters C."/>
        </authorList>
    </citation>
    <scope>NUCLEOTIDE SEQUENCE [LARGE SCALE GENOMIC DNA]</scope>
    <source>
        <strain evidence="1 2">LMG 31012</strain>
    </source>
</reference>
<dbReference type="Proteomes" id="UP000400981">
    <property type="component" value="Unassembled WGS sequence"/>
</dbReference>
<dbReference type="EMBL" id="CABPSH010000016">
    <property type="protein sequence ID" value="VVE44838.1"/>
    <property type="molecule type" value="Genomic_DNA"/>
</dbReference>
<proteinExistence type="predicted"/>
<evidence type="ECO:0000313" key="1">
    <source>
        <dbReference type="EMBL" id="VVE44838.1"/>
    </source>
</evidence>
<gene>
    <name evidence="1" type="ORF">PEP31012_04381</name>
</gene>
<name>A0A5E4Y8L8_9BURK</name>
<evidence type="ECO:0000313" key="2">
    <source>
        <dbReference type="Proteomes" id="UP000400981"/>
    </source>
</evidence>
<organism evidence="1 2">
    <name type="scientific">Pandoraea eparura</name>
    <dbReference type="NCBI Taxonomy" id="2508291"/>
    <lineage>
        <taxon>Bacteria</taxon>
        <taxon>Pseudomonadati</taxon>
        <taxon>Pseudomonadota</taxon>
        <taxon>Betaproteobacteria</taxon>
        <taxon>Burkholderiales</taxon>
        <taxon>Burkholderiaceae</taxon>
        <taxon>Pandoraea</taxon>
    </lineage>
</organism>
<keyword evidence="2" id="KW-1185">Reference proteome</keyword>
<dbReference type="AlphaFoldDB" id="A0A5E4Y8L8"/>
<protein>
    <submittedName>
        <fullName evidence="1">Hemolysin</fullName>
    </submittedName>
</protein>
<accession>A0A5E4Y8L8</accession>
<sequence length="330" mass="33577">MHAAGGAIVAGLGGGNALGGAFGAGLTSKLGGALNELSNEIKNASPTGNADIDQALGQIVATGVGTAVGAVAGRTSGAFTGFNTDRFNRQLGSEDRKLAGYIADKSNGQYTQGQVEDQLRLMGVSYADGASVPPGVVEELNGSTPTDQSARWVDTGVTSASGKPLIVQSLPEVNQALQAFIMANYDSATPGQIPSAVRYIPNPVATDIRDTVVNAAQGVSTTAGRLGALTSAGASIPSPYAPELATAALIAAATGLVADAVVQIAKPDVGRYLANSGSAIISDQISRKYPIASPAINEASNTFNNSIYSKSIQDFINSSWTRINHQPEDK</sequence>